<evidence type="ECO:0000313" key="2">
    <source>
        <dbReference type="EMBL" id="AFC26701.1"/>
    </source>
</evidence>
<evidence type="ECO:0000313" key="3">
    <source>
        <dbReference type="Proteomes" id="UP000007519"/>
    </source>
</evidence>
<accession>H6L8H6</accession>
<protein>
    <submittedName>
        <fullName evidence="2">Uncharacterized protein</fullName>
    </submittedName>
</protein>
<dbReference type="HOGENOM" id="CLU_2737740_0_0_10"/>
<dbReference type="AlphaFoldDB" id="H6L8H6"/>
<name>H6L8H6_SAPGL</name>
<reference evidence="2 3" key="1">
    <citation type="journal article" date="2012" name="Stand. Genomic Sci.">
        <title>Complete genome sequencing and analysis of Saprospira grandis str. Lewin, a predatory marine bacterium.</title>
        <authorList>
            <person name="Saw J.H."/>
            <person name="Yuryev A."/>
            <person name="Kanbe M."/>
            <person name="Hou S."/>
            <person name="Young A.G."/>
            <person name="Aizawa S."/>
            <person name="Alam M."/>
        </authorList>
    </citation>
    <scope>NUCLEOTIDE SEQUENCE [LARGE SCALE GENOMIC DNA]</scope>
    <source>
        <strain evidence="2 3">Lewin</strain>
    </source>
</reference>
<feature type="region of interest" description="Disordered" evidence="1">
    <location>
        <begin position="47"/>
        <end position="71"/>
    </location>
</feature>
<keyword evidence="3" id="KW-1185">Reference proteome</keyword>
<dbReference type="Proteomes" id="UP000007519">
    <property type="component" value="Chromosome"/>
</dbReference>
<dbReference type="EMBL" id="CP002831">
    <property type="protein sequence ID" value="AFC26701.1"/>
    <property type="molecule type" value="Genomic_DNA"/>
</dbReference>
<organism evidence="2 3">
    <name type="scientific">Saprospira grandis (strain Lewin)</name>
    <dbReference type="NCBI Taxonomy" id="984262"/>
    <lineage>
        <taxon>Bacteria</taxon>
        <taxon>Pseudomonadati</taxon>
        <taxon>Bacteroidota</taxon>
        <taxon>Saprospiria</taxon>
        <taxon>Saprospirales</taxon>
        <taxon>Saprospiraceae</taxon>
        <taxon>Saprospira</taxon>
    </lineage>
</organism>
<evidence type="ECO:0000256" key="1">
    <source>
        <dbReference type="SAM" id="MobiDB-lite"/>
    </source>
</evidence>
<dbReference type="KEGG" id="sgn:SGRA_3986"/>
<sequence length="71" mass="8227">MWNNLLVQLERRRSRRWGAQRPAEGWIAVAVGQTQFLSLAKKRRAERAASCGTARPARRAGQPQKKRIKWD</sequence>
<proteinExistence type="predicted"/>
<dbReference type="STRING" id="984262.SGRA_3986"/>
<gene>
    <name evidence="2" type="ordered locus">SGRA_3986</name>
</gene>